<dbReference type="EMBL" id="JBBNAG010000001">
    <property type="protein sequence ID" value="KAK9166534.1"/>
    <property type="molecule type" value="Genomic_DNA"/>
</dbReference>
<proteinExistence type="predicted"/>
<evidence type="ECO:0000313" key="2">
    <source>
        <dbReference type="Proteomes" id="UP001419268"/>
    </source>
</evidence>
<comment type="caution">
    <text evidence="1">The sequence shown here is derived from an EMBL/GenBank/DDBJ whole genome shotgun (WGS) entry which is preliminary data.</text>
</comment>
<keyword evidence="2" id="KW-1185">Reference proteome</keyword>
<dbReference type="AlphaFoldDB" id="A0AAP0LCE2"/>
<evidence type="ECO:0000313" key="1">
    <source>
        <dbReference type="EMBL" id="KAK9166534.1"/>
    </source>
</evidence>
<accession>A0AAP0LCE2</accession>
<protein>
    <submittedName>
        <fullName evidence="1">Uncharacterized protein</fullName>
    </submittedName>
</protein>
<organism evidence="1 2">
    <name type="scientific">Stephania cephalantha</name>
    <dbReference type="NCBI Taxonomy" id="152367"/>
    <lineage>
        <taxon>Eukaryota</taxon>
        <taxon>Viridiplantae</taxon>
        <taxon>Streptophyta</taxon>
        <taxon>Embryophyta</taxon>
        <taxon>Tracheophyta</taxon>
        <taxon>Spermatophyta</taxon>
        <taxon>Magnoliopsida</taxon>
        <taxon>Ranunculales</taxon>
        <taxon>Menispermaceae</taxon>
        <taxon>Menispermoideae</taxon>
        <taxon>Cissampelideae</taxon>
        <taxon>Stephania</taxon>
    </lineage>
</organism>
<reference evidence="1 2" key="1">
    <citation type="submission" date="2024-01" db="EMBL/GenBank/DDBJ databases">
        <title>Genome assemblies of Stephania.</title>
        <authorList>
            <person name="Yang L."/>
        </authorList>
    </citation>
    <scope>NUCLEOTIDE SEQUENCE [LARGE SCALE GENOMIC DNA]</scope>
    <source>
        <strain evidence="1">JXDWG</strain>
        <tissue evidence="1">Leaf</tissue>
    </source>
</reference>
<sequence length="51" mass="5595">MIKISGLITRTSSLTCLLLSTALGLLHSTKQSSFKTVVAPPVRNYIIYFPL</sequence>
<dbReference type="Proteomes" id="UP001419268">
    <property type="component" value="Unassembled WGS sequence"/>
</dbReference>
<name>A0AAP0LCE2_9MAGN</name>
<gene>
    <name evidence="1" type="ORF">Scep_001725</name>
</gene>